<dbReference type="EnsemblBacteria" id="BAG00899">
    <property type="protein sequence ID" value="BAG00899"/>
    <property type="gene ID" value="MAE_10770"/>
</dbReference>
<dbReference type="KEGG" id="mar:MAE_10770"/>
<keyword evidence="2" id="KW-1185">Reference proteome</keyword>
<evidence type="ECO:0000313" key="1">
    <source>
        <dbReference type="EMBL" id="BAG00899.1"/>
    </source>
</evidence>
<dbReference type="STRING" id="449447.MAE_10770"/>
<dbReference type="HOGENOM" id="CLU_2094045_0_0_3"/>
<dbReference type="PaxDb" id="449447-MAE_10770"/>
<protein>
    <submittedName>
        <fullName evidence="1">Uncharacterized protein</fullName>
    </submittedName>
</protein>
<dbReference type="Proteomes" id="UP000001510">
    <property type="component" value="Chromosome"/>
</dbReference>
<sequence length="116" mass="13388">MRVIGVLHLIILLHPHTLLPQVKDGLSPLTEFKSHLKPVQKIQHLQIPGKNLNPIHQVLGINLTRVKHHLQQIGINSLKNLQKKHQYLSQMKTFGINLIIFGRNLQHPYHLFGTKF</sequence>
<proteinExistence type="predicted"/>
<dbReference type="EMBL" id="AP009552">
    <property type="protein sequence ID" value="BAG00899.1"/>
    <property type="molecule type" value="Genomic_DNA"/>
</dbReference>
<reference evidence="1 2" key="1">
    <citation type="journal article" date="2007" name="DNA Res.">
        <title>Complete genomic structure of the bloom-forming toxic cyanobacterium Microcystis aeruginosa NIES-843.</title>
        <authorList>
            <person name="Kaneko T."/>
            <person name="Nakajima N."/>
            <person name="Okamoto S."/>
            <person name="Suzuki I."/>
            <person name="Tanabe Y."/>
            <person name="Tamaoki M."/>
            <person name="Nakamura Y."/>
            <person name="Kasai F."/>
            <person name="Watanabe A."/>
            <person name="Kawashima K."/>
            <person name="Kishida Y."/>
            <person name="Ono A."/>
            <person name="Shimizu Y."/>
            <person name="Takahashi C."/>
            <person name="Minami C."/>
            <person name="Fujishiro T."/>
            <person name="Kohara M."/>
            <person name="Katoh M."/>
            <person name="Nakazaki N."/>
            <person name="Nakayama S."/>
            <person name="Yamada M."/>
            <person name="Tabata S."/>
            <person name="Watanabe M.M."/>
        </authorList>
    </citation>
    <scope>NUCLEOTIDE SEQUENCE [LARGE SCALE GENOMIC DNA]</scope>
    <source>
        <strain evidence="2">NIES-843 / IAM M-247</strain>
    </source>
</reference>
<organism evidence="1 2">
    <name type="scientific">Microcystis aeruginosa (strain NIES-843 / IAM M-2473)</name>
    <dbReference type="NCBI Taxonomy" id="449447"/>
    <lineage>
        <taxon>Bacteria</taxon>
        <taxon>Bacillati</taxon>
        <taxon>Cyanobacteriota</taxon>
        <taxon>Cyanophyceae</taxon>
        <taxon>Oscillatoriophycideae</taxon>
        <taxon>Chroococcales</taxon>
        <taxon>Microcystaceae</taxon>
        <taxon>Microcystis</taxon>
    </lineage>
</organism>
<gene>
    <name evidence="1" type="ordered locus">MAE_10770</name>
</gene>
<evidence type="ECO:0000313" key="2">
    <source>
        <dbReference type="Proteomes" id="UP000001510"/>
    </source>
</evidence>
<name>B0JRZ9_MICAN</name>
<accession>B0JRZ9</accession>
<dbReference type="AlphaFoldDB" id="B0JRZ9"/>